<dbReference type="Pfam" id="PF02518">
    <property type="entry name" value="HATPase_c"/>
    <property type="match status" value="1"/>
</dbReference>
<evidence type="ECO:0000256" key="3">
    <source>
        <dbReference type="ARBA" id="ARBA00022553"/>
    </source>
</evidence>
<keyword evidence="7" id="KW-0067">ATP-binding</keyword>
<evidence type="ECO:0000256" key="8">
    <source>
        <dbReference type="ARBA" id="ARBA00023012"/>
    </source>
</evidence>
<evidence type="ECO:0000313" key="13">
    <source>
        <dbReference type="Proteomes" id="UP000622552"/>
    </source>
</evidence>
<feature type="domain" description="Histidine kinase/HSP90-like ATPase" evidence="11">
    <location>
        <begin position="302"/>
        <end position="395"/>
    </location>
</feature>
<dbReference type="AlphaFoldDB" id="A0A8J7GIH2"/>
<comment type="catalytic activity">
    <reaction evidence="1">
        <text>ATP + protein L-histidine = ADP + protein N-phospho-L-histidine.</text>
        <dbReference type="EC" id="2.7.13.3"/>
    </reaction>
</comment>
<feature type="transmembrane region" description="Helical" evidence="10">
    <location>
        <begin position="137"/>
        <end position="157"/>
    </location>
</feature>
<feature type="transmembrane region" description="Helical" evidence="10">
    <location>
        <begin position="12"/>
        <end position="32"/>
    </location>
</feature>
<evidence type="ECO:0000256" key="2">
    <source>
        <dbReference type="ARBA" id="ARBA00012438"/>
    </source>
</evidence>
<comment type="caution">
    <text evidence="12">The sequence shown here is derived from an EMBL/GenBank/DDBJ whole genome shotgun (WGS) entry which is preliminary data.</text>
</comment>
<dbReference type="InterPro" id="IPR050482">
    <property type="entry name" value="Sensor_HK_TwoCompSys"/>
</dbReference>
<keyword evidence="10" id="KW-0472">Membrane</keyword>
<evidence type="ECO:0000313" key="12">
    <source>
        <dbReference type="EMBL" id="MBG6137048.1"/>
    </source>
</evidence>
<evidence type="ECO:0000256" key="9">
    <source>
        <dbReference type="SAM" id="MobiDB-lite"/>
    </source>
</evidence>
<dbReference type="EMBL" id="JADOUF010000001">
    <property type="protein sequence ID" value="MBG6137048.1"/>
    <property type="molecule type" value="Genomic_DNA"/>
</dbReference>
<keyword evidence="3" id="KW-0597">Phosphoprotein</keyword>
<dbReference type="SMART" id="SM00387">
    <property type="entry name" value="HATPase_c"/>
    <property type="match status" value="1"/>
</dbReference>
<feature type="transmembrane region" description="Helical" evidence="10">
    <location>
        <begin position="106"/>
        <end position="125"/>
    </location>
</feature>
<feature type="transmembrane region" description="Helical" evidence="10">
    <location>
        <begin position="68"/>
        <end position="94"/>
    </location>
</feature>
<evidence type="ECO:0000256" key="5">
    <source>
        <dbReference type="ARBA" id="ARBA00022741"/>
    </source>
</evidence>
<evidence type="ECO:0000256" key="10">
    <source>
        <dbReference type="SAM" id="Phobius"/>
    </source>
</evidence>
<dbReference type="Gene3D" id="3.30.565.10">
    <property type="entry name" value="Histidine kinase-like ATPase, C-terminal domain"/>
    <property type="match status" value="1"/>
</dbReference>
<dbReference type="PANTHER" id="PTHR24421:SF10">
    <property type="entry name" value="NITRATE_NITRITE SENSOR PROTEIN NARQ"/>
    <property type="match status" value="1"/>
</dbReference>
<dbReference type="CDD" id="cd16917">
    <property type="entry name" value="HATPase_UhpB-NarQ-NarX-like"/>
    <property type="match status" value="1"/>
</dbReference>
<sequence>MRTKSGVTSQVLVDLGLLAVAGAAVAVLFGWADDWLVDSLLTEHPAARWIVAGGAVLAVLIRRRLPATAVVVAAGLTAADPLTGGAWAIVAYAAGLRPMSAVRRCALLAASVAVPAAVAGVAMIGESAQLIQYRINAVVVTTVVCGVLPGLVGVVVGQRERLLTALRERNSSLLRAHRAAEERSRLLERSRIAREMHDLLGHRLSLIALHAGGLELASRSAGGELRSTSVLVHSTARQAMRELRGVLGVLGAEDPAAARPEPLTDTTGTKADVADLVAGSRTAGIAVDLEWTGEDLDHADPAVRRAVHRVVREALTNVHKHAASAPVAVAVRRTAHDVRIEVRNGRGGHPAPGMSGSSMGLVGLRERVRLLGGTLRAEPTATGGFAVVATVPLAAHAEPGADSAPAPDGTAGTPSQSTWARAGTAVTMAVAVIGVVGLQYLALAFVPFPGDDERAEMSEYGMSHDDFVDRYGLSSPRAEATARGHEPARPDGARCDYHYSADRSTPTTAVVHRYCFVDAELVEIQELDVALPTE</sequence>
<protein>
    <recommendedName>
        <fullName evidence="2">histidine kinase</fullName>
        <ecNumber evidence="2">2.7.13.3</ecNumber>
    </recommendedName>
</protein>
<keyword evidence="6 12" id="KW-0418">Kinase</keyword>
<dbReference type="GO" id="GO:0000155">
    <property type="term" value="F:phosphorelay sensor kinase activity"/>
    <property type="evidence" value="ECO:0007669"/>
    <property type="project" value="InterPro"/>
</dbReference>
<dbReference type="RefSeq" id="WP_197003956.1">
    <property type="nucleotide sequence ID" value="NZ_BONS01000022.1"/>
</dbReference>
<keyword evidence="8" id="KW-0902">Two-component regulatory system</keyword>
<feature type="region of interest" description="Disordered" evidence="9">
    <location>
        <begin position="398"/>
        <end position="417"/>
    </location>
</feature>
<dbReference type="InterPro" id="IPR036890">
    <property type="entry name" value="HATPase_C_sf"/>
</dbReference>
<dbReference type="PANTHER" id="PTHR24421">
    <property type="entry name" value="NITRATE/NITRITE SENSOR PROTEIN NARX-RELATED"/>
    <property type="match status" value="1"/>
</dbReference>
<dbReference type="InterPro" id="IPR011712">
    <property type="entry name" value="Sig_transdc_His_kin_sub3_dim/P"/>
</dbReference>
<dbReference type="GO" id="GO:0005524">
    <property type="term" value="F:ATP binding"/>
    <property type="evidence" value="ECO:0007669"/>
    <property type="project" value="UniProtKB-KW"/>
</dbReference>
<dbReference type="GO" id="GO:0016020">
    <property type="term" value="C:membrane"/>
    <property type="evidence" value="ECO:0007669"/>
    <property type="project" value="InterPro"/>
</dbReference>
<evidence type="ECO:0000256" key="7">
    <source>
        <dbReference type="ARBA" id="ARBA00022840"/>
    </source>
</evidence>
<dbReference type="Pfam" id="PF07730">
    <property type="entry name" value="HisKA_3"/>
    <property type="match status" value="1"/>
</dbReference>
<dbReference type="EC" id="2.7.13.3" evidence="2"/>
<feature type="transmembrane region" description="Helical" evidence="10">
    <location>
        <begin position="44"/>
        <end position="61"/>
    </location>
</feature>
<proteinExistence type="predicted"/>
<dbReference type="GO" id="GO:0046983">
    <property type="term" value="F:protein dimerization activity"/>
    <property type="evidence" value="ECO:0007669"/>
    <property type="project" value="InterPro"/>
</dbReference>
<keyword evidence="10" id="KW-1133">Transmembrane helix</keyword>
<evidence type="ECO:0000259" key="11">
    <source>
        <dbReference type="SMART" id="SM00387"/>
    </source>
</evidence>
<reference evidence="12" key="1">
    <citation type="submission" date="2020-11" db="EMBL/GenBank/DDBJ databases">
        <title>Sequencing the genomes of 1000 actinobacteria strains.</title>
        <authorList>
            <person name="Klenk H.-P."/>
        </authorList>
    </citation>
    <scope>NUCLEOTIDE SEQUENCE</scope>
    <source>
        <strain evidence="12">DSM 45356</strain>
    </source>
</reference>
<organism evidence="12 13">
    <name type="scientific">Longispora fulva</name>
    <dbReference type="NCBI Taxonomy" id="619741"/>
    <lineage>
        <taxon>Bacteria</taxon>
        <taxon>Bacillati</taxon>
        <taxon>Actinomycetota</taxon>
        <taxon>Actinomycetes</taxon>
        <taxon>Micromonosporales</taxon>
        <taxon>Micromonosporaceae</taxon>
        <taxon>Longispora</taxon>
    </lineage>
</organism>
<dbReference type="Gene3D" id="1.20.5.1930">
    <property type="match status" value="1"/>
</dbReference>
<keyword evidence="10" id="KW-0812">Transmembrane</keyword>
<evidence type="ECO:0000256" key="4">
    <source>
        <dbReference type="ARBA" id="ARBA00022679"/>
    </source>
</evidence>
<accession>A0A8J7GIH2</accession>
<gene>
    <name evidence="12" type="ORF">IW245_003242</name>
</gene>
<keyword evidence="5" id="KW-0547">Nucleotide-binding</keyword>
<keyword evidence="13" id="KW-1185">Reference proteome</keyword>
<dbReference type="InterPro" id="IPR003594">
    <property type="entry name" value="HATPase_dom"/>
</dbReference>
<evidence type="ECO:0000256" key="6">
    <source>
        <dbReference type="ARBA" id="ARBA00022777"/>
    </source>
</evidence>
<dbReference type="Proteomes" id="UP000622552">
    <property type="component" value="Unassembled WGS sequence"/>
</dbReference>
<evidence type="ECO:0000256" key="1">
    <source>
        <dbReference type="ARBA" id="ARBA00000085"/>
    </source>
</evidence>
<dbReference type="SUPFAM" id="SSF55874">
    <property type="entry name" value="ATPase domain of HSP90 chaperone/DNA topoisomerase II/histidine kinase"/>
    <property type="match status" value="1"/>
</dbReference>
<name>A0A8J7GIH2_9ACTN</name>
<keyword evidence="4" id="KW-0808">Transferase</keyword>